<evidence type="ECO:0000259" key="2">
    <source>
        <dbReference type="Pfam" id="PF02627"/>
    </source>
</evidence>
<name>A0A9P6E5Y5_9AGAR</name>
<dbReference type="Gene3D" id="1.20.1290.10">
    <property type="entry name" value="AhpD-like"/>
    <property type="match status" value="1"/>
</dbReference>
<dbReference type="EMBL" id="MU157922">
    <property type="protein sequence ID" value="KAF9523208.1"/>
    <property type="molecule type" value="Genomic_DNA"/>
</dbReference>
<evidence type="ECO:0000313" key="5">
    <source>
        <dbReference type="Proteomes" id="UP000807306"/>
    </source>
</evidence>
<dbReference type="Proteomes" id="UP000807306">
    <property type="component" value="Unassembled WGS sequence"/>
</dbReference>
<dbReference type="GO" id="GO:0051920">
    <property type="term" value="F:peroxiredoxin activity"/>
    <property type="evidence" value="ECO:0007669"/>
    <property type="project" value="InterPro"/>
</dbReference>
<dbReference type="InterPro" id="IPR029032">
    <property type="entry name" value="AhpD-like"/>
</dbReference>
<evidence type="ECO:0000256" key="1">
    <source>
        <dbReference type="SAM" id="MobiDB-lite"/>
    </source>
</evidence>
<dbReference type="PANTHER" id="PTHR34846:SF11">
    <property type="entry name" value="4-CARBOXYMUCONOLACTONE DECARBOXYLASE FAMILY PROTEIN (AFU_ORTHOLOGUE AFUA_6G11590)"/>
    <property type="match status" value="1"/>
</dbReference>
<gene>
    <name evidence="4" type="ORF">CPB83DRAFT_775813</name>
</gene>
<accession>A0A9P6E5Y5</accession>
<dbReference type="InterPro" id="IPR029058">
    <property type="entry name" value="AB_hydrolase_fold"/>
</dbReference>
<dbReference type="PANTHER" id="PTHR34846">
    <property type="entry name" value="4-CARBOXYMUCONOLACTONE DECARBOXYLASE FAMILY PROTEIN (AFU_ORTHOLOGUE AFUA_6G11590)"/>
    <property type="match status" value="1"/>
</dbReference>
<dbReference type="InterPro" id="IPR003779">
    <property type="entry name" value="CMD-like"/>
</dbReference>
<dbReference type="Pfam" id="PF02627">
    <property type="entry name" value="CMD"/>
    <property type="match status" value="1"/>
</dbReference>
<dbReference type="SUPFAM" id="SSF53474">
    <property type="entry name" value="alpha/beta-Hydrolases"/>
    <property type="match status" value="1"/>
</dbReference>
<reference evidence="4" key="1">
    <citation type="submission" date="2020-11" db="EMBL/GenBank/DDBJ databases">
        <authorList>
            <consortium name="DOE Joint Genome Institute"/>
            <person name="Ahrendt S."/>
            <person name="Riley R."/>
            <person name="Andreopoulos W."/>
            <person name="Labutti K."/>
            <person name="Pangilinan J."/>
            <person name="Ruiz-Duenas F.J."/>
            <person name="Barrasa J.M."/>
            <person name="Sanchez-Garcia M."/>
            <person name="Camarero S."/>
            <person name="Miyauchi S."/>
            <person name="Serrano A."/>
            <person name="Linde D."/>
            <person name="Babiker R."/>
            <person name="Drula E."/>
            <person name="Ayuso-Fernandez I."/>
            <person name="Pacheco R."/>
            <person name="Padilla G."/>
            <person name="Ferreira P."/>
            <person name="Barriuso J."/>
            <person name="Kellner H."/>
            <person name="Castanera R."/>
            <person name="Alfaro M."/>
            <person name="Ramirez L."/>
            <person name="Pisabarro A.G."/>
            <person name="Kuo A."/>
            <person name="Tritt A."/>
            <person name="Lipzen A."/>
            <person name="He G."/>
            <person name="Yan M."/>
            <person name="Ng V."/>
            <person name="Cullen D."/>
            <person name="Martin F."/>
            <person name="Rosso M.-N."/>
            <person name="Henrissat B."/>
            <person name="Hibbett D."/>
            <person name="Martinez A.T."/>
            <person name="Grigoriev I.V."/>
        </authorList>
    </citation>
    <scope>NUCLEOTIDE SEQUENCE</scope>
    <source>
        <strain evidence="4">CBS 506.95</strain>
    </source>
</reference>
<feature type="domain" description="AB hydrolase-1" evidence="3">
    <location>
        <begin position="257"/>
        <end position="532"/>
    </location>
</feature>
<feature type="region of interest" description="Disordered" evidence="1">
    <location>
        <begin position="1"/>
        <end position="21"/>
    </location>
</feature>
<dbReference type="InterPro" id="IPR000073">
    <property type="entry name" value="AB_hydrolase_1"/>
</dbReference>
<sequence length="541" mass="58286">MVSSKSRVVSGRYPPPGTSPIADTIRERRGERGITPLDANLLHIPHIAKGYNALLGAVRTEGRLPAILREAMILRIAALNQAAYEWSHHVEIGKKAGLTTGQLFILRDTSTPLAPASNLFGAALTAVTKFTDHSTKGPRVPFDVIEAVKTELKEVVVAQGTPEGDIEGLIEDYYVEAAMTVAAYNLVSRFLLSTDVAGSSDVEVPWPVDRKEHFIEIRSFSPAATPTHTIHAVTLKPSDSPNARWIAFSNSLITSIEMWNYAIPYFLDQGFNLLLHDQRGHGASNLPLVGSGSGTEKRLTTIPLLASDLANILAALEIPKPIHSVIGVSQGGATALAFANLYGEQTKSVIACDTSAKTPQGNKEAWEERIQVVLGGSNESLGRKYAQKVGIAELADLTLPRWFPSGSPLSESAKDFRTGWLASQISNTPVDGFIAGARALGEYDVLQLSPSSDSSSAKKLFDTETEHVLLLAGSLDGNGKVGQGLQLLGEEWTSALRSKLADGEVKTKELKIHKVEGSGHLPMVDQPEKFFEIVKDFLLGF</sequence>
<comment type="caution">
    <text evidence="4">The sequence shown here is derived from an EMBL/GenBank/DDBJ whole genome shotgun (WGS) entry which is preliminary data.</text>
</comment>
<dbReference type="Gene3D" id="3.40.50.1820">
    <property type="entry name" value="alpha/beta hydrolase"/>
    <property type="match status" value="1"/>
</dbReference>
<protein>
    <submittedName>
        <fullName evidence="4">Alpha/Beta hydrolase protein</fullName>
    </submittedName>
</protein>
<proteinExistence type="predicted"/>
<dbReference type="OrthoDB" id="9998495at2759"/>
<dbReference type="GO" id="GO:0016787">
    <property type="term" value="F:hydrolase activity"/>
    <property type="evidence" value="ECO:0007669"/>
    <property type="project" value="UniProtKB-KW"/>
</dbReference>
<feature type="domain" description="Carboxymuconolactone decarboxylase-like" evidence="2">
    <location>
        <begin position="45"/>
        <end position="106"/>
    </location>
</feature>
<dbReference type="AlphaFoldDB" id="A0A9P6E5Y5"/>
<dbReference type="SUPFAM" id="SSF69118">
    <property type="entry name" value="AhpD-like"/>
    <property type="match status" value="1"/>
</dbReference>
<dbReference type="Pfam" id="PF12697">
    <property type="entry name" value="Abhydrolase_6"/>
    <property type="match status" value="1"/>
</dbReference>
<evidence type="ECO:0000313" key="4">
    <source>
        <dbReference type="EMBL" id="KAF9523208.1"/>
    </source>
</evidence>
<keyword evidence="5" id="KW-1185">Reference proteome</keyword>
<evidence type="ECO:0000259" key="3">
    <source>
        <dbReference type="Pfam" id="PF12697"/>
    </source>
</evidence>
<organism evidence="4 5">
    <name type="scientific">Crepidotus variabilis</name>
    <dbReference type="NCBI Taxonomy" id="179855"/>
    <lineage>
        <taxon>Eukaryota</taxon>
        <taxon>Fungi</taxon>
        <taxon>Dikarya</taxon>
        <taxon>Basidiomycota</taxon>
        <taxon>Agaricomycotina</taxon>
        <taxon>Agaricomycetes</taxon>
        <taxon>Agaricomycetidae</taxon>
        <taxon>Agaricales</taxon>
        <taxon>Agaricineae</taxon>
        <taxon>Crepidotaceae</taxon>
        <taxon>Crepidotus</taxon>
    </lineage>
</organism>
<keyword evidence="4" id="KW-0378">Hydrolase</keyword>